<gene>
    <name evidence="10" type="ORF">IV454_31055</name>
</gene>
<evidence type="ECO:0000256" key="3">
    <source>
        <dbReference type="ARBA" id="ARBA00013279"/>
    </source>
</evidence>
<evidence type="ECO:0000256" key="1">
    <source>
        <dbReference type="ARBA" id="ARBA00001024"/>
    </source>
</evidence>
<proteinExistence type="predicted"/>
<feature type="chain" id="PRO_5046102120" description="triacylglycerol lipase" evidence="8">
    <location>
        <begin position="26"/>
        <end position="444"/>
    </location>
</feature>
<evidence type="ECO:0000256" key="8">
    <source>
        <dbReference type="SAM" id="SignalP"/>
    </source>
</evidence>
<comment type="catalytic activity">
    <reaction evidence="1">
        <text>a triacylglycerol + H2O = a diacylglycerol + a fatty acid + H(+)</text>
        <dbReference type="Rhea" id="RHEA:12044"/>
        <dbReference type="ChEBI" id="CHEBI:15377"/>
        <dbReference type="ChEBI" id="CHEBI:15378"/>
        <dbReference type="ChEBI" id="CHEBI:17855"/>
        <dbReference type="ChEBI" id="CHEBI:18035"/>
        <dbReference type="ChEBI" id="CHEBI:28868"/>
        <dbReference type="EC" id="3.1.1.3"/>
    </reaction>
</comment>
<evidence type="ECO:0000256" key="2">
    <source>
        <dbReference type="ARBA" id="ARBA00004613"/>
    </source>
</evidence>
<keyword evidence="5 8" id="KW-0732">Signal</keyword>
<reference evidence="10 11" key="1">
    <citation type="submission" date="2020-11" db="EMBL/GenBank/DDBJ databases">
        <authorList>
            <person name="Sun Q."/>
        </authorList>
    </citation>
    <scope>NUCLEOTIDE SEQUENCE [LARGE SCALE GENOMIC DNA]</scope>
    <source>
        <strain evidence="10 11">P8398</strain>
    </source>
</reference>
<feature type="domain" description="Lipase-like C-terminal" evidence="9">
    <location>
        <begin position="27"/>
        <end position="318"/>
    </location>
</feature>
<evidence type="ECO:0000256" key="4">
    <source>
        <dbReference type="ARBA" id="ARBA00022525"/>
    </source>
</evidence>
<keyword evidence="4" id="KW-0964">Secreted</keyword>
<dbReference type="PANTHER" id="PTHR34043:SF3">
    <property type="entry name" value="ALPHA_BETA-HYDROLASES SUPERFAMILY PROTEIN"/>
    <property type="match status" value="1"/>
</dbReference>
<sequence>MLPPILRAVLAPALFLSCAFQAASAANNYPIVLVHGFLGFGPEQYSNTGFKYWGGFDDIVGHMRSHQGQHQVWAASVGAISSNWDRAAELYYQIKGGCVDYGSSHTASFASFGAVRQPEGKCWAADPANNPQGYPAALYPAWDARHPIHLIGHSQGGQTIRALIELLEHGSPHGDEGGGELYKGGKTGWVVSATTMSSPNDGTSLRDAMGQSGSALTQLASGIAAMASIGNAVQPVHDFGLEQFGLRSSAAEPSAAYQQRVMSAPFSSQDNFDSAQAEMTPDGARTFNDWAKTSPSVYYFSMSNQATEAGSICCNDTDRLLFPVQNPAFQYPRADMAGLTRPYAGEWVIPSAGLRGMGSYTLAALGRVPVDRTWFVNDGVVNTVSMRAPSGHPARDYDGAPVRGSWNFLGNYKAYDHFDMIGWPKSGPRVYPIYDRVAAIVYGL</sequence>
<evidence type="ECO:0000256" key="7">
    <source>
        <dbReference type="ARBA" id="ARBA00023098"/>
    </source>
</evidence>
<dbReference type="EC" id="3.1.1.3" evidence="3"/>
<keyword evidence="7" id="KW-0443">Lipid metabolism</keyword>
<feature type="signal peptide" evidence="8">
    <location>
        <begin position="1"/>
        <end position="25"/>
    </location>
</feature>
<dbReference type="Pfam" id="PF24708">
    <property type="entry name" value="Lip_C"/>
    <property type="match status" value="1"/>
</dbReference>
<dbReference type="InterPro" id="IPR056304">
    <property type="entry name" value="Lip-like_C"/>
</dbReference>
<organism evidence="10 11">
    <name type="scientific">Massilia antarctica</name>
    <dbReference type="NCBI Taxonomy" id="2765360"/>
    <lineage>
        <taxon>Bacteria</taxon>
        <taxon>Pseudomonadati</taxon>
        <taxon>Pseudomonadota</taxon>
        <taxon>Betaproteobacteria</taxon>
        <taxon>Burkholderiales</taxon>
        <taxon>Oxalobacteraceae</taxon>
        <taxon>Telluria group</taxon>
        <taxon>Massilia</taxon>
    </lineage>
</organism>
<dbReference type="PROSITE" id="PS51257">
    <property type="entry name" value="PROKAR_LIPOPROTEIN"/>
    <property type="match status" value="1"/>
</dbReference>
<dbReference type="Gene3D" id="3.40.50.1820">
    <property type="entry name" value="alpha/beta hydrolase"/>
    <property type="match status" value="1"/>
</dbReference>
<dbReference type="EMBL" id="CP065053">
    <property type="protein sequence ID" value="QPI49806.1"/>
    <property type="molecule type" value="Genomic_DNA"/>
</dbReference>
<name>A0AA48WDA0_9BURK</name>
<keyword evidence="6" id="KW-0378">Hydrolase</keyword>
<evidence type="ECO:0000256" key="6">
    <source>
        <dbReference type="ARBA" id="ARBA00022801"/>
    </source>
</evidence>
<dbReference type="InterPro" id="IPR029058">
    <property type="entry name" value="AB_hydrolase_fold"/>
</dbReference>
<keyword evidence="11" id="KW-1185">Reference proteome</keyword>
<evidence type="ECO:0000313" key="11">
    <source>
        <dbReference type="Proteomes" id="UP000662888"/>
    </source>
</evidence>
<protein>
    <recommendedName>
        <fullName evidence="3">triacylglycerol lipase</fullName>
        <ecNumber evidence="3">3.1.1.3</ecNumber>
    </recommendedName>
</protein>
<evidence type="ECO:0000313" key="10">
    <source>
        <dbReference type="EMBL" id="QPI49806.1"/>
    </source>
</evidence>
<dbReference type="RefSeq" id="WP_206089433.1">
    <property type="nucleotide sequence ID" value="NZ_CP065053.1"/>
</dbReference>
<dbReference type="Proteomes" id="UP000662888">
    <property type="component" value="Chromosome"/>
</dbReference>
<dbReference type="SUPFAM" id="SSF53474">
    <property type="entry name" value="alpha/beta-Hydrolases"/>
    <property type="match status" value="1"/>
</dbReference>
<accession>A0AA48WDA0</accession>
<comment type="subcellular location">
    <subcellularLocation>
        <location evidence="2">Secreted</location>
    </subcellularLocation>
</comment>
<evidence type="ECO:0000256" key="5">
    <source>
        <dbReference type="ARBA" id="ARBA00022729"/>
    </source>
</evidence>
<dbReference type="PANTHER" id="PTHR34043">
    <property type="entry name" value="ALPHA/BETA-HYDROLASES SUPERFAMILY PROTEIN"/>
    <property type="match status" value="1"/>
</dbReference>
<evidence type="ECO:0000259" key="9">
    <source>
        <dbReference type="Pfam" id="PF24708"/>
    </source>
</evidence>